<accession>A0A1I5QIT4</accession>
<evidence type="ECO:0008006" key="5">
    <source>
        <dbReference type="Google" id="ProtNLM"/>
    </source>
</evidence>
<evidence type="ECO:0000313" key="4">
    <source>
        <dbReference type="Proteomes" id="UP000183413"/>
    </source>
</evidence>
<protein>
    <recommendedName>
        <fullName evidence="5">DUF2637 domain-containing protein</fullName>
    </recommendedName>
</protein>
<feature type="transmembrane region" description="Helical" evidence="2">
    <location>
        <begin position="109"/>
        <end position="126"/>
    </location>
</feature>
<name>A0A1I5QIT4_9ACTN</name>
<evidence type="ECO:0000256" key="2">
    <source>
        <dbReference type="SAM" id="Phobius"/>
    </source>
</evidence>
<dbReference type="Pfam" id="PF10935">
    <property type="entry name" value="DUF2637"/>
    <property type="match status" value="1"/>
</dbReference>
<dbReference type="InterPro" id="IPR021235">
    <property type="entry name" value="DUF2637"/>
</dbReference>
<feature type="transmembrane region" description="Helical" evidence="2">
    <location>
        <begin position="52"/>
        <end position="73"/>
    </location>
</feature>
<dbReference type="RefSeq" id="WP_021593661.1">
    <property type="nucleotide sequence ID" value="NZ_CP083237.1"/>
</dbReference>
<keyword evidence="2" id="KW-0472">Membrane</keyword>
<reference evidence="3 4" key="1">
    <citation type="submission" date="2016-10" db="EMBL/GenBank/DDBJ databases">
        <authorList>
            <person name="de Groot N.N."/>
        </authorList>
    </citation>
    <scope>NUCLEOTIDE SEQUENCE [LARGE SCALE GENOMIC DNA]</scope>
    <source>
        <strain evidence="3 4">DSM 43067</strain>
    </source>
</reference>
<feature type="transmembrane region" description="Helical" evidence="2">
    <location>
        <begin position="85"/>
        <end position="103"/>
    </location>
</feature>
<feature type="compositionally biased region" description="Basic residues" evidence="1">
    <location>
        <begin position="242"/>
        <end position="254"/>
    </location>
</feature>
<keyword evidence="4" id="KW-1185">Reference proteome</keyword>
<dbReference type="STRING" id="1993.SAMN04489713_114151"/>
<gene>
    <name evidence="3" type="ORF">SAMN04489713_114151</name>
</gene>
<dbReference type="AlphaFoldDB" id="A0A1I5QIT4"/>
<dbReference type="InParanoid" id="A0A1I5QIT4"/>
<feature type="transmembrane region" description="Helical" evidence="2">
    <location>
        <begin position="16"/>
        <end position="40"/>
    </location>
</feature>
<keyword evidence="2" id="KW-0812">Transmembrane</keyword>
<sequence length="307" mass="33465">MDEARTVEPLTRAQRVLAGVGGLFFAGLAGLGGYGSFASVQDVAEPWFGDQAWIVPAGVDLGILALVSVALLLEWLAMPMPALRWMAFAFTAATVWLNVSAAHGDVTGMVMHAAMPVLFITFIEAVRHAIRRRAGIAAGTVREGIPVARWLLAPFSTFRLWRRMVLWQITSYPRALTAEQRRRHALALLESHYGRKWKARAPADVVWMLSDGVMLDQALARVTELTAPKPAPEPVPEPAPRPQRRKAPPKKTQRVPRSVATDNEARALAIIDAEPGITGAELARRLGISSRQGQRLLSRLASPAPTS</sequence>
<feature type="compositionally biased region" description="Pro residues" evidence="1">
    <location>
        <begin position="229"/>
        <end position="241"/>
    </location>
</feature>
<evidence type="ECO:0000256" key="1">
    <source>
        <dbReference type="SAM" id="MobiDB-lite"/>
    </source>
</evidence>
<evidence type="ECO:0000313" key="3">
    <source>
        <dbReference type="EMBL" id="SFP46133.1"/>
    </source>
</evidence>
<proteinExistence type="predicted"/>
<dbReference type="eggNOG" id="ENOG5033RYZ">
    <property type="taxonomic scope" value="Bacteria"/>
</dbReference>
<organism evidence="3 4">
    <name type="scientific">Actinomadura madurae</name>
    <dbReference type="NCBI Taxonomy" id="1993"/>
    <lineage>
        <taxon>Bacteria</taxon>
        <taxon>Bacillati</taxon>
        <taxon>Actinomycetota</taxon>
        <taxon>Actinomycetes</taxon>
        <taxon>Streptosporangiales</taxon>
        <taxon>Thermomonosporaceae</taxon>
        <taxon>Actinomadura</taxon>
    </lineage>
</organism>
<keyword evidence="2" id="KW-1133">Transmembrane helix</keyword>
<dbReference type="GeneID" id="99655235"/>
<feature type="region of interest" description="Disordered" evidence="1">
    <location>
        <begin position="225"/>
        <end position="264"/>
    </location>
</feature>
<dbReference type="Proteomes" id="UP000183413">
    <property type="component" value="Unassembled WGS sequence"/>
</dbReference>
<dbReference type="EMBL" id="FOVH01000014">
    <property type="protein sequence ID" value="SFP46133.1"/>
    <property type="molecule type" value="Genomic_DNA"/>
</dbReference>